<dbReference type="Pfam" id="PF09837">
    <property type="entry name" value="DUF2064"/>
    <property type="match status" value="1"/>
</dbReference>
<protein>
    <recommendedName>
        <fullName evidence="3">Glycosyltransferase A (GT-A) superfamily protein (DUF2064 family)</fullName>
    </recommendedName>
</protein>
<dbReference type="InterPro" id="IPR018641">
    <property type="entry name" value="Trfase_1_rSAM/seldom-assoc"/>
</dbReference>
<dbReference type="SUPFAM" id="SSF53448">
    <property type="entry name" value="Nucleotide-diphospho-sugar transferases"/>
    <property type="match status" value="1"/>
</dbReference>
<gene>
    <name evidence="1" type="ORF">C8D98_1641</name>
</gene>
<evidence type="ECO:0000313" key="1">
    <source>
        <dbReference type="EMBL" id="TCK60762.1"/>
    </source>
</evidence>
<dbReference type="EMBL" id="SMGG01000004">
    <property type="protein sequence ID" value="TCK60762.1"/>
    <property type="molecule type" value="Genomic_DNA"/>
</dbReference>
<dbReference type="RefSeq" id="WP_132873629.1">
    <property type="nucleotide sequence ID" value="NZ_SMGG01000004.1"/>
</dbReference>
<proteinExistence type="predicted"/>
<dbReference type="Gene3D" id="3.90.550.10">
    <property type="entry name" value="Spore Coat Polysaccharide Biosynthesis Protein SpsA, Chain A"/>
    <property type="match status" value="1"/>
</dbReference>
<dbReference type="PANTHER" id="PTHR36529:SF1">
    <property type="entry name" value="GLYCOSYLTRANSFERASE"/>
    <property type="match status" value="1"/>
</dbReference>
<dbReference type="Proteomes" id="UP000294614">
    <property type="component" value="Unassembled WGS sequence"/>
</dbReference>
<dbReference type="InterPro" id="IPR029044">
    <property type="entry name" value="Nucleotide-diphossugar_trans"/>
</dbReference>
<reference evidence="1 2" key="1">
    <citation type="submission" date="2019-03" db="EMBL/GenBank/DDBJ databases">
        <title>Genomic Encyclopedia of Type Strains, Phase IV (KMG-IV): sequencing the most valuable type-strain genomes for metagenomic binning, comparative biology and taxonomic classification.</title>
        <authorList>
            <person name="Goeker M."/>
        </authorList>
    </citation>
    <scope>NUCLEOTIDE SEQUENCE [LARGE SCALE GENOMIC DNA]</scope>
    <source>
        <strain evidence="1 2">DSM 24984</strain>
    </source>
</reference>
<comment type="caution">
    <text evidence="1">The sequence shown here is derived from an EMBL/GenBank/DDBJ whole genome shotgun (WGS) entry which is preliminary data.</text>
</comment>
<evidence type="ECO:0008006" key="3">
    <source>
        <dbReference type="Google" id="ProtNLM"/>
    </source>
</evidence>
<dbReference type="NCBIfam" id="TIGR04282">
    <property type="entry name" value="glyco_like_cofC"/>
    <property type="match status" value="1"/>
</dbReference>
<organism evidence="1 2">
    <name type="scientific">Seleniivibrio woodruffii</name>
    <dbReference type="NCBI Taxonomy" id="1078050"/>
    <lineage>
        <taxon>Bacteria</taxon>
        <taxon>Pseudomonadati</taxon>
        <taxon>Deferribacterota</taxon>
        <taxon>Deferribacteres</taxon>
        <taxon>Deferribacterales</taxon>
        <taxon>Geovibrionaceae</taxon>
        <taxon>Seleniivibrio</taxon>
    </lineage>
</organism>
<evidence type="ECO:0000313" key="2">
    <source>
        <dbReference type="Proteomes" id="UP000294614"/>
    </source>
</evidence>
<keyword evidence="2" id="KW-1185">Reference proteome</keyword>
<dbReference type="AlphaFoldDB" id="A0A4R1K8T6"/>
<dbReference type="PANTHER" id="PTHR36529">
    <property type="entry name" value="SLL1095 PROTEIN"/>
    <property type="match status" value="1"/>
</dbReference>
<name>A0A4R1K8T6_9BACT</name>
<dbReference type="OrthoDB" id="9798250at2"/>
<accession>A0A4R1K8T6</accession>
<sequence>MQNNACIVFLKYPEAGRVKTRLGSRIGMEKAAEIYKKLAETTVKNCKSDKYALFLAIEPFEMRLEFEKWLGKYDFIPQKSSDLGERMKSAMEYAFKGGFQKCVIAGSDIPLLNKNIIENGLAELDSSDAVFGKAKDGGYYLVGMSAESKEYSIFTNMIWSTDSVLEISLKRLGDAGKSCQLLQTLADIDTEEDLKAFGAGYA</sequence>